<dbReference type="SUPFAM" id="SSF50249">
    <property type="entry name" value="Nucleic acid-binding proteins"/>
    <property type="match status" value="1"/>
</dbReference>
<protein>
    <recommendedName>
        <fullName evidence="6">C2H2-type domain-containing protein</fullName>
    </recommendedName>
</protein>
<reference evidence="7" key="1">
    <citation type="journal article" date="2023" name="Science">
        <title>Genome structures resolve the early diversification of teleost fishes.</title>
        <authorList>
            <person name="Parey E."/>
            <person name="Louis A."/>
            <person name="Montfort J."/>
            <person name="Bouchez O."/>
            <person name="Roques C."/>
            <person name="Iampietro C."/>
            <person name="Lluch J."/>
            <person name="Castinel A."/>
            <person name="Donnadieu C."/>
            <person name="Desvignes T."/>
            <person name="Floi Bucao C."/>
            <person name="Jouanno E."/>
            <person name="Wen M."/>
            <person name="Mejri S."/>
            <person name="Dirks R."/>
            <person name="Jansen H."/>
            <person name="Henkel C."/>
            <person name="Chen W.J."/>
            <person name="Zahm M."/>
            <person name="Cabau C."/>
            <person name="Klopp C."/>
            <person name="Thompson A.W."/>
            <person name="Robinson-Rechavi M."/>
            <person name="Braasch I."/>
            <person name="Lecointre G."/>
            <person name="Bobe J."/>
            <person name="Postlethwait J.H."/>
            <person name="Berthelot C."/>
            <person name="Roest Crollius H."/>
            <person name="Guiguen Y."/>
        </authorList>
    </citation>
    <scope>NUCLEOTIDE SEQUENCE</scope>
    <source>
        <strain evidence="7">Concon-B</strain>
    </source>
</reference>
<dbReference type="OrthoDB" id="8952256at2759"/>
<keyword evidence="2" id="KW-0547">Nucleotide-binding</keyword>
<dbReference type="InterPro" id="IPR047187">
    <property type="entry name" value="SF1_C_Upf1"/>
</dbReference>
<dbReference type="Pfam" id="PF13087">
    <property type="entry name" value="AAA_12"/>
    <property type="match status" value="1"/>
</dbReference>
<evidence type="ECO:0000256" key="2">
    <source>
        <dbReference type="ARBA" id="ARBA00022741"/>
    </source>
</evidence>
<dbReference type="EMBL" id="JAFJMO010000007">
    <property type="protein sequence ID" value="KAJ8271895.1"/>
    <property type="molecule type" value="Genomic_DNA"/>
</dbReference>
<keyword evidence="8" id="KW-1185">Reference proteome</keyword>
<dbReference type="Gene3D" id="3.40.50.300">
    <property type="entry name" value="P-loop containing nucleotide triphosphate hydrolases"/>
    <property type="match status" value="3"/>
</dbReference>
<evidence type="ECO:0000256" key="4">
    <source>
        <dbReference type="ARBA" id="ARBA00022806"/>
    </source>
</evidence>
<comment type="similarity">
    <text evidence="1">Belongs to the DNA2/NAM7 helicase family.</text>
</comment>
<dbReference type="PROSITE" id="PS00028">
    <property type="entry name" value="ZINC_FINGER_C2H2_1"/>
    <property type="match status" value="1"/>
</dbReference>
<dbReference type="FunFam" id="3.40.50.300:FF:001373">
    <property type="entry name" value="Helicase with zinc finger domain 2"/>
    <property type="match status" value="1"/>
</dbReference>
<evidence type="ECO:0000256" key="5">
    <source>
        <dbReference type="ARBA" id="ARBA00022840"/>
    </source>
</evidence>
<evidence type="ECO:0000256" key="3">
    <source>
        <dbReference type="ARBA" id="ARBA00022801"/>
    </source>
</evidence>
<dbReference type="InterPro" id="IPR041679">
    <property type="entry name" value="DNA2/NAM7-like_C"/>
</dbReference>
<dbReference type="InterPro" id="IPR001900">
    <property type="entry name" value="RNase_II/R"/>
</dbReference>
<dbReference type="SUPFAM" id="SSF52540">
    <property type="entry name" value="P-loop containing nucleoside triphosphate hydrolases"/>
    <property type="match status" value="2"/>
</dbReference>
<keyword evidence="5" id="KW-0067">ATP-binding</keyword>
<dbReference type="InterPro" id="IPR050534">
    <property type="entry name" value="Coronavir_polyprotein_1ab"/>
</dbReference>
<organism evidence="7 8">
    <name type="scientific">Conger conger</name>
    <name type="common">Conger eel</name>
    <name type="synonym">Muraena conger</name>
    <dbReference type="NCBI Taxonomy" id="82655"/>
    <lineage>
        <taxon>Eukaryota</taxon>
        <taxon>Metazoa</taxon>
        <taxon>Chordata</taxon>
        <taxon>Craniata</taxon>
        <taxon>Vertebrata</taxon>
        <taxon>Euteleostomi</taxon>
        <taxon>Actinopterygii</taxon>
        <taxon>Neopterygii</taxon>
        <taxon>Teleostei</taxon>
        <taxon>Anguilliformes</taxon>
        <taxon>Congridae</taxon>
        <taxon>Conger</taxon>
    </lineage>
</organism>
<dbReference type="PANTHER" id="PTHR43788:SF8">
    <property type="entry name" value="DNA-BINDING PROTEIN SMUBP-2"/>
    <property type="match status" value="1"/>
</dbReference>
<dbReference type="CDD" id="cd18808">
    <property type="entry name" value="SF1_C_Upf1"/>
    <property type="match status" value="1"/>
</dbReference>
<evidence type="ECO:0000313" key="7">
    <source>
        <dbReference type="EMBL" id="KAJ8271895.1"/>
    </source>
</evidence>
<comment type="caution">
    <text evidence="7">The sequence shown here is derived from an EMBL/GenBank/DDBJ whole genome shotgun (WGS) entry which is preliminary data.</text>
</comment>
<proteinExistence type="inferred from homology"/>
<feature type="domain" description="C2H2-type" evidence="6">
    <location>
        <begin position="226"/>
        <end position="248"/>
    </location>
</feature>
<evidence type="ECO:0000259" key="6">
    <source>
        <dbReference type="PROSITE" id="PS00028"/>
    </source>
</evidence>
<dbReference type="Pfam" id="PF00773">
    <property type="entry name" value="RNB"/>
    <property type="match status" value="1"/>
</dbReference>
<dbReference type="PANTHER" id="PTHR43788">
    <property type="entry name" value="DNA2/NAM7 HELICASE FAMILY MEMBER"/>
    <property type="match status" value="1"/>
</dbReference>
<evidence type="ECO:0000313" key="8">
    <source>
        <dbReference type="Proteomes" id="UP001152803"/>
    </source>
</evidence>
<accession>A0A9Q1DIY5</accession>
<dbReference type="GO" id="GO:0016787">
    <property type="term" value="F:hydrolase activity"/>
    <property type="evidence" value="ECO:0007669"/>
    <property type="project" value="UniProtKB-KW"/>
</dbReference>
<dbReference type="Proteomes" id="UP001152803">
    <property type="component" value="Unassembled WGS sequence"/>
</dbReference>
<dbReference type="Pfam" id="PF13086">
    <property type="entry name" value="AAA_11"/>
    <property type="match status" value="3"/>
</dbReference>
<dbReference type="GO" id="GO:0043139">
    <property type="term" value="F:5'-3' DNA helicase activity"/>
    <property type="evidence" value="ECO:0007669"/>
    <property type="project" value="TreeGrafter"/>
</dbReference>
<keyword evidence="3" id="KW-0378">Hydrolase</keyword>
<dbReference type="InterPro" id="IPR041677">
    <property type="entry name" value="DNA2/NAM7_AAA_11"/>
</dbReference>
<dbReference type="InterPro" id="IPR012340">
    <property type="entry name" value="NA-bd_OB-fold"/>
</dbReference>
<sequence>MFPTSTVHEMLSRQTKEPTFRNPAKYVKCLFTAESGECLQYGKRCTFAKSDEEATVWNFLKNSRLEHSLLIGLVSQAQGREEEKEELDVAERIQSLFTGHFLQLCHACFHSSPRQITPERPAKACGHPLHPALVLFQVGGCQGEKIQFSEIRPIPLGLRFLQFRHCWHVQRGHPCRTACTFPHSEAEMAVWTAERNEGLDRNDLVTALDESDAQESAEEPQAQFHCTLCQLQFYSQDGFVSHCSSLAHERRYCEDEDPVTEWKHRCPPECSQAFELCNRPDTCEYRENCTAAHSIEELQEWCLRMRMVRRKRKAAQEQGLLSYRDQLLMEYRESINEVLIMSEDVEGVTVTCDKELHLSSEKKKLEVKWTFTIHSERPLKAAALLKQEPGAAFTLGDSTSKCPCAYSDGSLFCTLGTSYTLPVTFSSDCPGRYEQWLALDFDTRPVLLQKIQVHVGERQIFPELAEDMSQSGSPAPTAPLPSPLRTEPWHRGNRIIVTCLHRTEAAEELLKEYKPPWLNPTFSPATVISDVTLTRKNYRESMHSFLYREELAQDEVLSRLSLQSVVVTLSDTITRSPFEMKAVPFPLLYASVPLSYTPQTPEGQLLRTAVGSALVAPSPSAGKKVYEARVLLEASTEDTIYLLLSRACCSELSLRKEESCPMDIQFQLNRLEFCEWHQAVDLLPDVERVLPELNRRSIPDYSGEFPKLKLNVKQRAAMSLIIGEASEQTPTAPVLIYGPFGTGKTFTLATAIKELLRQPCTRVLICTHTNSSADLYVKDHFHHYVEGGHPEARPLRIKANKKGLAILSTDKITLGYCLVAPDNDSFLFPKRSDLDSHRLVITTASMARHLHDLKLPVGYFTHILIDEASQMLECAALIPLTLAGSRTKVVLTGDHMQTGPKLFSVAEGRSSSDYTLLNRLFHYYQGQKGEAASRSKVIFSENYRCTKVIVDFIATHFYFGKLDVRTNEVIKASGRVPSHPRFHPLRFHHIRGTCSWDKVSMSWYNAEEAKGVAEIVEELLKEWPPEWGKQEQQAICVLSQEYGQIKLIRRELRKKKMGNVIVETVYNVQGKQFRAILMTAVHTRDSLLLSDSAHPELFEDTRVLNTAMTRAQSQVVAVGDAPALCYFGRCSKIWKCYINECIDKGSANPKHITINHIKQEVKEISKFHKTGEGYNSDIESSESEVSRIEDSILQELLDEADDIHPQLQPIAVKFSSLLQKNYIHRSKSTSQSKVGHHDLLLDSYTWASSPMRRYMDVIVQRLLHSALENTTPSLNHLSMKNTLVFSENTVFTVELIPKNLPCVLREHAIANLVRANELVKNISMGKTPFHTSAVFENNAQNVDISDGQLPSLSALNESQKAAIKKALEMPFSLIQGPPGTGKTVVGIHIVYWFFTRNQKADATGHYTHNKKGLEKKNGILYCGPSNKSVDIVAEQLLKLKDVKVLRVCSDQMEMLEFPYPGSRMKVCRKSLRKEAV</sequence>
<keyword evidence="4" id="KW-0347">Helicase</keyword>
<name>A0A9Q1DIY5_CONCO</name>
<dbReference type="GO" id="GO:0004540">
    <property type="term" value="F:RNA nuclease activity"/>
    <property type="evidence" value="ECO:0007669"/>
    <property type="project" value="InterPro"/>
</dbReference>
<dbReference type="InterPro" id="IPR027417">
    <property type="entry name" value="P-loop_NTPase"/>
</dbReference>
<dbReference type="InterPro" id="IPR013087">
    <property type="entry name" value="Znf_C2H2_type"/>
</dbReference>
<dbReference type="GO" id="GO:0005524">
    <property type="term" value="F:ATP binding"/>
    <property type="evidence" value="ECO:0007669"/>
    <property type="project" value="UniProtKB-KW"/>
</dbReference>
<dbReference type="GO" id="GO:0003723">
    <property type="term" value="F:RNA binding"/>
    <property type="evidence" value="ECO:0007669"/>
    <property type="project" value="InterPro"/>
</dbReference>
<evidence type="ECO:0000256" key="1">
    <source>
        <dbReference type="ARBA" id="ARBA00007913"/>
    </source>
</evidence>
<gene>
    <name evidence="7" type="ORF">COCON_G00107540</name>
</gene>